<proteinExistence type="predicted"/>
<evidence type="ECO:0000313" key="4">
    <source>
        <dbReference type="Proteomes" id="UP000054314"/>
    </source>
</evidence>
<name>A0A0A0C0I8_9CELL</name>
<dbReference type="SUPFAM" id="SSF53474">
    <property type="entry name" value="alpha/beta-Hydrolases"/>
    <property type="match status" value="1"/>
</dbReference>
<accession>A0A0A0C0I8</accession>
<dbReference type="OrthoDB" id="9803828at2"/>
<evidence type="ECO:0000259" key="2">
    <source>
        <dbReference type="Pfam" id="PF07859"/>
    </source>
</evidence>
<dbReference type="Proteomes" id="UP000054314">
    <property type="component" value="Unassembled WGS sequence"/>
</dbReference>
<dbReference type="GO" id="GO:0016787">
    <property type="term" value="F:hydrolase activity"/>
    <property type="evidence" value="ECO:0007669"/>
    <property type="project" value="UniProtKB-KW"/>
</dbReference>
<dbReference type="Pfam" id="PF07859">
    <property type="entry name" value="Abhydrolase_3"/>
    <property type="match status" value="1"/>
</dbReference>
<gene>
    <name evidence="3" type="ORF">N869_11450</name>
</gene>
<keyword evidence="1" id="KW-0378">Hydrolase</keyword>
<dbReference type="PANTHER" id="PTHR48081">
    <property type="entry name" value="AB HYDROLASE SUPERFAMILY PROTEIN C4A8.06C"/>
    <property type="match status" value="1"/>
</dbReference>
<feature type="domain" description="Alpha/beta hydrolase fold-3" evidence="2">
    <location>
        <begin position="90"/>
        <end position="296"/>
    </location>
</feature>
<dbReference type="InterPro" id="IPR029058">
    <property type="entry name" value="AB_hydrolase_fold"/>
</dbReference>
<dbReference type="InterPro" id="IPR013094">
    <property type="entry name" value="AB_hydrolase_3"/>
</dbReference>
<sequence>MAVGTGAPPLDPESAAALALQMLGDPSPITAADVPHKRAEEEAAAQATLTMLDRRGLVRADHAVTSYDGQEVTVSVVHRKDRIRTSPLIYYIHGGGMMLGNRWSGADTFLDWIDRYNAVVATVEYRLAPEHTYPVPQEDCYAGLLWLEENAGDLGVNVETGLIAGTSAGGGLAASVTLMARDRGGPQVAGQLLLAPMIDDRNDTPSARQYPTGLWNAAENELGWRSLLGDLHGCPEVPSHAAPARAQDLSGLPPAFVEVGSAEVFRDESVAYATRLWQAGGQAELHVWAGGFHGFQTLTHTAISRGALAALHSWMDRALGFTGRV</sequence>
<comment type="caution">
    <text evidence="3">The sequence shown here is derived from an EMBL/GenBank/DDBJ whole genome shotgun (WGS) entry which is preliminary data.</text>
</comment>
<reference evidence="3 4" key="1">
    <citation type="submission" date="2013-08" db="EMBL/GenBank/DDBJ databases">
        <title>Genome sequencing of Cellulomonas bogoriensis 69B4.</title>
        <authorList>
            <person name="Chen F."/>
            <person name="Li Y."/>
            <person name="Wang G."/>
        </authorList>
    </citation>
    <scope>NUCLEOTIDE SEQUENCE [LARGE SCALE GENOMIC DNA]</scope>
    <source>
        <strain evidence="3 4">69B4</strain>
    </source>
</reference>
<evidence type="ECO:0000313" key="3">
    <source>
        <dbReference type="EMBL" id="KGM13685.1"/>
    </source>
</evidence>
<dbReference type="AlphaFoldDB" id="A0A0A0C0I8"/>
<protein>
    <submittedName>
        <fullName evidence="3">Lipase</fullName>
    </submittedName>
</protein>
<organism evidence="3 4">
    <name type="scientific">Cellulomonas bogoriensis 69B4 = DSM 16987</name>
    <dbReference type="NCBI Taxonomy" id="1386082"/>
    <lineage>
        <taxon>Bacteria</taxon>
        <taxon>Bacillati</taxon>
        <taxon>Actinomycetota</taxon>
        <taxon>Actinomycetes</taxon>
        <taxon>Micrococcales</taxon>
        <taxon>Cellulomonadaceae</taxon>
        <taxon>Cellulomonas</taxon>
    </lineage>
</organism>
<evidence type="ECO:0000256" key="1">
    <source>
        <dbReference type="ARBA" id="ARBA00022801"/>
    </source>
</evidence>
<dbReference type="EMBL" id="AXCZ01000029">
    <property type="protein sequence ID" value="KGM13685.1"/>
    <property type="molecule type" value="Genomic_DNA"/>
</dbReference>
<dbReference type="InterPro" id="IPR050300">
    <property type="entry name" value="GDXG_lipolytic_enzyme"/>
</dbReference>
<keyword evidence="4" id="KW-1185">Reference proteome</keyword>
<dbReference type="Gene3D" id="3.40.50.1820">
    <property type="entry name" value="alpha/beta hydrolase"/>
    <property type="match status" value="1"/>
</dbReference>
<dbReference type="PANTHER" id="PTHR48081:SF8">
    <property type="entry name" value="ALPHA_BETA HYDROLASE FOLD-3 DOMAIN-CONTAINING PROTEIN-RELATED"/>
    <property type="match status" value="1"/>
</dbReference>